<reference evidence="1" key="1">
    <citation type="journal article" date="2015" name="Nature">
        <title>Complex archaea that bridge the gap between prokaryotes and eukaryotes.</title>
        <authorList>
            <person name="Spang A."/>
            <person name="Saw J.H."/>
            <person name="Jorgensen S.L."/>
            <person name="Zaremba-Niedzwiedzka K."/>
            <person name="Martijn J."/>
            <person name="Lind A.E."/>
            <person name="van Eijk R."/>
            <person name="Schleper C."/>
            <person name="Guy L."/>
            <person name="Ettema T.J."/>
        </authorList>
    </citation>
    <scope>NUCLEOTIDE SEQUENCE</scope>
</reference>
<accession>A0A0F9NPW1</accession>
<dbReference type="EMBL" id="LAZR01003140">
    <property type="protein sequence ID" value="KKN21535.1"/>
    <property type="molecule type" value="Genomic_DNA"/>
</dbReference>
<organism evidence="1">
    <name type="scientific">marine sediment metagenome</name>
    <dbReference type="NCBI Taxonomy" id="412755"/>
    <lineage>
        <taxon>unclassified sequences</taxon>
        <taxon>metagenomes</taxon>
        <taxon>ecological metagenomes</taxon>
    </lineage>
</organism>
<dbReference type="AlphaFoldDB" id="A0A0F9NPW1"/>
<evidence type="ECO:0000313" key="1">
    <source>
        <dbReference type="EMBL" id="KKN21535.1"/>
    </source>
</evidence>
<name>A0A0F9NPW1_9ZZZZ</name>
<gene>
    <name evidence="1" type="ORF">LCGC14_0924520</name>
</gene>
<sequence>MYFSLRDYLGSTLPVGTLANRIQALVKPYEEMNTERYKSMSEAEKDFNAVRYAFQRCVKGGAV</sequence>
<proteinExistence type="predicted"/>
<comment type="caution">
    <text evidence="1">The sequence shown here is derived from an EMBL/GenBank/DDBJ whole genome shotgun (WGS) entry which is preliminary data.</text>
</comment>
<protein>
    <submittedName>
        <fullName evidence="1">Uncharacterized protein</fullName>
    </submittedName>
</protein>